<dbReference type="CDD" id="cd00082">
    <property type="entry name" value="HisKA"/>
    <property type="match status" value="1"/>
</dbReference>
<dbReference type="SMART" id="SM00304">
    <property type="entry name" value="HAMP"/>
    <property type="match status" value="1"/>
</dbReference>
<dbReference type="Proteomes" id="UP000280066">
    <property type="component" value="Unassembled WGS sequence"/>
</dbReference>
<dbReference type="InterPro" id="IPR003660">
    <property type="entry name" value="HAMP_dom"/>
</dbReference>
<dbReference type="GO" id="GO:0007234">
    <property type="term" value="P:osmosensory signaling via phosphorelay pathway"/>
    <property type="evidence" value="ECO:0007669"/>
    <property type="project" value="TreeGrafter"/>
</dbReference>
<dbReference type="NCBIfam" id="TIGR00229">
    <property type="entry name" value="sensory_box"/>
    <property type="match status" value="1"/>
</dbReference>
<evidence type="ECO:0000256" key="1">
    <source>
        <dbReference type="ARBA" id="ARBA00000085"/>
    </source>
</evidence>
<evidence type="ECO:0000259" key="16">
    <source>
        <dbReference type="PROSITE" id="PS50109"/>
    </source>
</evidence>
<reference evidence="19 20" key="1">
    <citation type="submission" date="2018-12" db="EMBL/GenBank/DDBJ databases">
        <authorList>
            <person name="Feng G."/>
            <person name="Zhu H."/>
        </authorList>
    </citation>
    <scope>NUCLEOTIDE SEQUENCE [LARGE SCALE GENOMIC DNA]</scope>
    <source>
        <strain evidence="19 20">9PBR-2</strain>
    </source>
</reference>
<dbReference type="SUPFAM" id="SSF55785">
    <property type="entry name" value="PYP-like sensor domain (PAS domain)"/>
    <property type="match status" value="1"/>
</dbReference>
<dbReference type="PROSITE" id="PS50885">
    <property type="entry name" value="HAMP"/>
    <property type="match status" value="1"/>
</dbReference>
<keyword evidence="8 15" id="KW-0812">Transmembrane</keyword>
<dbReference type="InterPro" id="IPR000014">
    <property type="entry name" value="PAS"/>
</dbReference>
<feature type="transmembrane region" description="Helical" evidence="15">
    <location>
        <begin position="173"/>
        <end position="191"/>
    </location>
</feature>
<dbReference type="AlphaFoldDB" id="A0A428JJX9"/>
<evidence type="ECO:0000313" key="20">
    <source>
        <dbReference type="Proteomes" id="UP000280066"/>
    </source>
</evidence>
<keyword evidence="7" id="KW-0808">Transferase</keyword>
<keyword evidence="6" id="KW-0597">Phosphoprotein</keyword>
<dbReference type="SMART" id="SM00387">
    <property type="entry name" value="HATPase_c"/>
    <property type="match status" value="1"/>
</dbReference>
<feature type="domain" description="PAS" evidence="17">
    <location>
        <begin position="254"/>
        <end position="317"/>
    </location>
</feature>
<dbReference type="Gene3D" id="3.30.565.10">
    <property type="entry name" value="Histidine kinase-like ATPase, C-terminal domain"/>
    <property type="match status" value="1"/>
</dbReference>
<evidence type="ECO:0000256" key="10">
    <source>
        <dbReference type="ARBA" id="ARBA00022777"/>
    </source>
</evidence>
<protein>
    <recommendedName>
        <fullName evidence="4">histidine kinase</fullName>
        <ecNumber evidence="4">2.7.13.3</ecNumber>
    </recommendedName>
</protein>
<keyword evidence="10" id="KW-0418">Kinase</keyword>
<evidence type="ECO:0000256" key="7">
    <source>
        <dbReference type="ARBA" id="ARBA00022679"/>
    </source>
</evidence>
<dbReference type="Gene3D" id="1.10.287.130">
    <property type="match status" value="1"/>
</dbReference>
<dbReference type="GO" id="GO:0005524">
    <property type="term" value="F:ATP binding"/>
    <property type="evidence" value="ECO:0007669"/>
    <property type="project" value="UniProtKB-KW"/>
</dbReference>
<accession>A0A428JJX9</accession>
<sequence>MTERQTHHFTISPPHRRMSLKLKIRLSILTMLTLLLGLGGYTFFTIQGLEGRARGIQQANFRSVEYGEQMLRALEALQEQPRAQPPLQQLRRALTREAANITETGELELVDTLTQHLADYQRLVDDRAPAAQQLARLHQLRAETHRMMQLNAASFNQQTLRLTRQAARQRRTVLLLLLLGTAVGLGLVVRLPRVVLRPLRRLRADVEDVASPGPATQVSIAKNDEVGAVALALNRAFGYMQDQRSVTRAALATERSRLESLIEHLDEGLLLLDPDRTVLLANPAARELLGREAADLVGHRAEELSRESQLLHELFRPLLAQEAGRAGDTPTPVTLPITRPNGETAYYQLTLNHIISRNRETSRTEFVGHILSLRNVSDFKKLDEVKSNYLATISHELKTPLASIKLSLMLLQDERTEPEERQRIADGIRDETQRLLGMVGQLLAVSRLDAGAEIQFDVQPIPLAEIVRYAIETVRPQLEDRELQLRLDVPANLPAARADLEKTTWVLINLLANAIRYSPRGADLCVHAAWQNEQLEIGVQDCGPGIAPEYHERIFQRFSEVPGIASGHKGGSGLGLSISREFIEAQGGRLWVESAVDRGSSFRFTLPAAPAS</sequence>
<feature type="domain" description="HAMP" evidence="18">
    <location>
        <begin position="193"/>
        <end position="245"/>
    </location>
</feature>
<keyword evidence="13" id="KW-0902">Two-component regulatory system</keyword>
<evidence type="ECO:0000256" key="8">
    <source>
        <dbReference type="ARBA" id="ARBA00022692"/>
    </source>
</evidence>
<dbReference type="InterPro" id="IPR036097">
    <property type="entry name" value="HisK_dim/P_sf"/>
</dbReference>
<evidence type="ECO:0000256" key="11">
    <source>
        <dbReference type="ARBA" id="ARBA00022840"/>
    </source>
</evidence>
<evidence type="ECO:0000256" key="13">
    <source>
        <dbReference type="ARBA" id="ARBA00023012"/>
    </source>
</evidence>
<dbReference type="FunFam" id="3.30.565.10:FF:000023">
    <property type="entry name" value="PAS domain-containing sensor histidine kinase"/>
    <property type="match status" value="1"/>
</dbReference>
<dbReference type="SMART" id="SM00091">
    <property type="entry name" value="PAS"/>
    <property type="match status" value="1"/>
</dbReference>
<dbReference type="InterPro" id="IPR004358">
    <property type="entry name" value="Sig_transdc_His_kin-like_C"/>
</dbReference>
<dbReference type="CDD" id="cd00130">
    <property type="entry name" value="PAS"/>
    <property type="match status" value="1"/>
</dbReference>
<evidence type="ECO:0000256" key="14">
    <source>
        <dbReference type="ARBA" id="ARBA00023136"/>
    </source>
</evidence>
<evidence type="ECO:0000256" key="15">
    <source>
        <dbReference type="SAM" id="Phobius"/>
    </source>
</evidence>
<proteinExistence type="predicted"/>
<dbReference type="InterPro" id="IPR035965">
    <property type="entry name" value="PAS-like_dom_sf"/>
</dbReference>
<comment type="catalytic activity">
    <reaction evidence="1">
        <text>ATP + protein L-histidine = ADP + protein N-phospho-L-histidine.</text>
        <dbReference type="EC" id="2.7.13.3"/>
    </reaction>
</comment>
<dbReference type="GO" id="GO:0005886">
    <property type="term" value="C:plasma membrane"/>
    <property type="evidence" value="ECO:0007669"/>
    <property type="project" value="UniProtKB-SubCell"/>
</dbReference>
<evidence type="ECO:0000256" key="3">
    <source>
        <dbReference type="ARBA" id="ARBA00004236"/>
    </source>
</evidence>
<dbReference type="GO" id="GO:0000156">
    <property type="term" value="F:phosphorelay response regulator activity"/>
    <property type="evidence" value="ECO:0007669"/>
    <property type="project" value="TreeGrafter"/>
</dbReference>
<keyword evidence="20" id="KW-1185">Reference proteome</keyword>
<dbReference type="Gene3D" id="6.10.340.10">
    <property type="match status" value="1"/>
</dbReference>
<dbReference type="Pfam" id="PF02518">
    <property type="entry name" value="HATPase_c"/>
    <property type="match status" value="1"/>
</dbReference>
<dbReference type="GO" id="GO:0030295">
    <property type="term" value="F:protein kinase activator activity"/>
    <property type="evidence" value="ECO:0007669"/>
    <property type="project" value="TreeGrafter"/>
</dbReference>
<dbReference type="InterPro" id="IPR050351">
    <property type="entry name" value="BphY/WalK/GraS-like"/>
</dbReference>
<dbReference type="PROSITE" id="PS50112">
    <property type="entry name" value="PAS"/>
    <property type="match status" value="1"/>
</dbReference>
<comment type="subcellular location">
    <subcellularLocation>
        <location evidence="3">Cell membrane</location>
    </subcellularLocation>
    <subcellularLocation>
        <location evidence="2">Membrane</location>
        <topology evidence="2">Multi-pass membrane protein</topology>
    </subcellularLocation>
</comment>
<dbReference type="InterPro" id="IPR013656">
    <property type="entry name" value="PAS_4"/>
</dbReference>
<dbReference type="OrthoDB" id="9813151at2"/>
<dbReference type="SUPFAM" id="SSF47384">
    <property type="entry name" value="Homodimeric domain of signal transducing histidine kinase"/>
    <property type="match status" value="1"/>
</dbReference>
<keyword evidence="9" id="KW-0547">Nucleotide-binding</keyword>
<organism evidence="19 20">
    <name type="scientific">Hymenobacter metallilatus</name>
    <dbReference type="NCBI Taxonomy" id="2493666"/>
    <lineage>
        <taxon>Bacteria</taxon>
        <taxon>Pseudomonadati</taxon>
        <taxon>Bacteroidota</taxon>
        <taxon>Cytophagia</taxon>
        <taxon>Cytophagales</taxon>
        <taxon>Hymenobacteraceae</taxon>
        <taxon>Hymenobacter</taxon>
    </lineage>
</organism>
<dbReference type="SUPFAM" id="SSF55874">
    <property type="entry name" value="ATPase domain of HSP90 chaperone/DNA topoisomerase II/histidine kinase"/>
    <property type="match status" value="1"/>
</dbReference>
<dbReference type="InterPro" id="IPR005467">
    <property type="entry name" value="His_kinase_dom"/>
</dbReference>
<evidence type="ECO:0000256" key="2">
    <source>
        <dbReference type="ARBA" id="ARBA00004141"/>
    </source>
</evidence>
<evidence type="ECO:0000313" key="19">
    <source>
        <dbReference type="EMBL" id="RSK33176.1"/>
    </source>
</evidence>
<evidence type="ECO:0000256" key="12">
    <source>
        <dbReference type="ARBA" id="ARBA00022989"/>
    </source>
</evidence>
<evidence type="ECO:0000256" key="5">
    <source>
        <dbReference type="ARBA" id="ARBA00022475"/>
    </source>
</evidence>
<keyword evidence="14 15" id="KW-0472">Membrane</keyword>
<keyword evidence="5" id="KW-1003">Cell membrane</keyword>
<dbReference type="InterPro" id="IPR003661">
    <property type="entry name" value="HisK_dim/P_dom"/>
</dbReference>
<dbReference type="Pfam" id="PF00512">
    <property type="entry name" value="HisKA"/>
    <property type="match status" value="1"/>
</dbReference>
<dbReference type="SMART" id="SM00388">
    <property type="entry name" value="HisKA"/>
    <property type="match status" value="1"/>
</dbReference>
<evidence type="ECO:0000259" key="18">
    <source>
        <dbReference type="PROSITE" id="PS50885"/>
    </source>
</evidence>
<keyword evidence="12 15" id="KW-1133">Transmembrane helix</keyword>
<dbReference type="InterPro" id="IPR036890">
    <property type="entry name" value="HATPase_C_sf"/>
</dbReference>
<gene>
    <name evidence="19" type="ORF">EI290_10700</name>
</gene>
<dbReference type="EMBL" id="RWIS01000006">
    <property type="protein sequence ID" value="RSK33176.1"/>
    <property type="molecule type" value="Genomic_DNA"/>
</dbReference>
<evidence type="ECO:0000256" key="9">
    <source>
        <dbReference type="ARBA" id="ARBA00022741"/>
    </source>
</evidence>
<dbReference type="PROSITE" id="PS50109">
    <property type="entry name" value="HIS_KIN"/>
    <property type="match status" value="1"/>
</dbReference>
<evidence type="ECO:0000256" key="4">
    <source>
        <dbReference type="ARBA" id="ARBA00012438"/>
    </source>
</evidence>
<comment type="caution">
    <text evidence="19">The sequence shown here is derived from an EMBL/GenBank/DDBJ whole genome shotgun (WGS) entry which is preliminary data.</text>
</comment>
<dbReference type="PANTHER" id="PTHR42878">
    <property type="entry name" value="TWO-COMPONENT HISTIDINE KINASE"/>
    <property type="match status" value="1"/>
</dbReference>
<dbReference type="Gene3D" id="3.30.450.20">
    <property type="entry name" value="PAS domain"/>
    <property type="match status" value="1"/>
</dbReference>
<evidence type="ECO:0000259" key="17">
    <source>
        <dbReference type="PROSITE" id="PS50112"/>
    </source>
</evidence>
<keyword evidence="11" id="KW-0067">ATP-binding</keyword>
<name>A0A428JJX9_9BACT</name>
<dbReference type="GO" id="GO:0000155">
    <property type="term" value="F:phosphorelay sensor kinase activity"/>
    <property type="evidence" value="ECO:0007669"/>
    <property type="project" value="InterPro"/>
</dbReference>
<dbReference type="PANTHER" id="PTHR42878:SF7">
    <property type="entry name" value="SENSOR HISTIDINE KINASE GLRK"/>
    <property type="match status" value="1"/>
</dbReference>
<dbReference type="EC" id="2.7.13.3" evidence="4"/>
<feature type="transmembrane region" description="Helical" evidence="15">
    <location>
        <begin position="24"/>
        <end position="44"/>
    </location>
</feature>
<feature type="domain" description="Histidine kinase" evidence="16">
    <location>
        <begin position="392"/>
        <end position="610"/>
    </location>
</feature>
<dbReference type="Pfam" id="PF08448">
    <property type="entry name" value="PAS_4"/>
    <property type="match status" value="1"/>
</dbReference>
<dbReference type="InterPro" id="IPR003594">
    <property type="entry name" value="HATPase_dom"/>
</dbReference>
<evidence type="ECO:0000256" key="6">
    <source>
        <dbReference type="ARBA" id="ARBA00022553"/>
    </source>
</evidence>
<dbReference type="PRINTS" id="PR00344">
    <property type="entry name" value="BCTRLSENSOR"/>
</dbReference>